<proteinExistence type="predicted"/>
<dbReference type="Proteomes" id="UP001595851">
    <property type="component" value="Unassembled WGS sequence"/>
</dbReference>
<feature type="transmembrane region" description="Helical" evidence="1">
    <location>
        <begin position="83"/>
        <end position="100"/>
    </location>
</feature>
<evidence type="ECO:0000256" key="1">
    <source>
        <dbReference type="SAM" id="Phobius"/>
    </source>
</evidence>
<reference evidence="3" key="1">
    <citation type="journal article" date="2019" name="Int. J. Syst. Evol. Microbiol.">
        <title>The Global Catalogue of Microorganisms (GCM) 10K type strain sequencing project: providing services to taxonomists for standard genome sequencing and annotation.</title>
        <authorList>
            <consortium name="The Broad Institute Genomics Platform"/>
            <consortium name="The Broad Institute Genome Sequencing Center for Infectious Disease"/>
            <person name="Wu L."/>
            <person name="Ma J."/>
        </authorList>
    </citation>
    <scope>NUCLEOTIDE SEQUENCE [LARGE SCALE GENOMIC DNA]</scope>
    <source>
        <strain evidence="3">TBRC 1276</strain>
    </source>
</reference>
<sequence length="130" mass="13633">MDSTNVASYNGLAGRLGMAGLAGALAPLVHLAGTLVIALAATDPQKCGHFGCFGGLVEMWTAWPWVEIGLAWPLLRIMGVRPAWPVALTVPVFLIPLGLTTEGPQAVVFGSVIAYVLAALATTPGIWRRR</sequence>
<keyword evidence="1" id="KW-1133">Transmembrane helix</keyword>
<dbReference type="EMBL" id="JBHSBI010000015">
    <property type="protein sequence ID" value="MFC4011177.1"/>
    <property type="molecule type" value="Genomic_DNA"/>
</dbReference>
<dbReference type="RefSeq" id="WP_379531135.1">
    <property type="nucleotide sequence ID" value="NZ_JBHSBI010000015.1"/>
</dbReference>
<keyword evidence="1" id="KW-0812">Transmembrane</keyword>
<comment type="caution">
    <text evidence="2">The sequence shown here is derived from an EMBL/GenBank/DDBJ whole genome shotgun (WGS) entry which is preliminary data.</text>
</comment>
<feature type="transmembrane region" description="Helical" evidence="1">
    <location>
        <begin position="106"/>
        <end position="127"/>
    </location>
</feature>
<feature type="transmembrane region" description="Helical" evidence="1">
    <location>
        <begin position="20"/>
        <end position="41"/>
    </location>
</feature>
<organism evidence="2 3">
    <name type="scientific">Nonomuraea purpurea</name>
    <dbReference type="NCBI Taxonomy" id="1849276"/>
    <lineage>
        <taxon>Bacteria</taxon>
        <taxon>Bacillati</taxon>
        <taxon>Actinomycetota</taxon>
        <taxon>Actinomycetes</taxon>
        <taxon>Streptosporangiales</taxon>
        <taxon>Streptosporangiaceae</taxon>
        <taxon>Nonomuraea</taxon>
    </lineage>
</organism>
<evidence type="ECO:0000313" key="3">
    <source>
        <dbReference type="Proteomes" id="UP001595851"/>
    </source>
</evidence>
<keyword evidence="3" id="KW-1185">Reference proteome</keyword>
<keyword evidence="1" id="KW-0472">Membrane</keyword>
<protein>
    <submittedName>
        <fullName evidence="2">Uncharacterized protein</fullName>
    </submittedName>
</protein>
<evidence type="ECO:0000313" key="2">
    <source>
        <dbReference type="EMBL" id="MFC4011177.1"/>
    </source>
</evidence>
<accession>A0ABV8GB30</accession>
<name>A0ABV8GB30_9ACTN</name>
<gene>
    <name evidence="2" type="ORF">ACFOY2_28395</name>
</gene>